<evidence type="ECO:0000313" key="3">
    <source>
        <dbReference type="Proteomes" id="UP000587527"/>
    </source>
</evidence>
<dbReference type="PANTHER" id="PTHR43649">
    <property type="entry name" value="ARABINOSE-BINDING PROTEIN-RELATED"/>
    <property type="match status" value="1"/>
</dbReference>
<dbReference type="InterPro" id="IPR006059">
    <property type="entry name" value="SBP"/>
</dbReference>
<protein>
    <submittedName>
        <fullName evidence="2">Cellobiose transport system substrate-binding protein</fullName>
    </submittedName>
</protein>
<feature type="signal peptide" evidence="1">
    <location>
        <begin position="1"/>
        <end position="25"/>
    </location>
</feature>
<organism evidence="2 3">
    <name type="scientific">Allocatelliglobosispora scoriae</name>
    <dbReference type="NCBI Taxonomy" id="643052"/>
    <lineage>
        <taxon>Bacteria</taxon>
        <taxon>Bacillati</taxon>
        <taxon>Actinomycetota</taxon>
        <taxon>Actinomycetes</taxon>
        <taxon>Micromonosporales</taxon>
        <taxon>Micromonosporaceae</taxon>
        <taxon>Allocatelliglobosispora</taxon>
    </lineage>
</organism>
<dbReference type="PROSITE" id="PS51257">
    <property type="entry name" value="PROKAR_LIPOPROTEIN"/>
    <property type="match status" value="1"/>
</dbReference>
<keyword evidence="1" id="KW-0732">Signal</keyword>
<gene>
    <name evidence="2" type="ORF">F4553_002828</name>
</gene>
<sequence>MKRIIRTLMVGSVAAAMLVACSGKAAESTADGEISLKVNFWGDFGLTDLKAKYEASHPKIKIVLNSGEFNAQHEDLQKKLVAGSGAADIAAIDEGFIVQFRGQADKFVNLLDNGAGKYQDKYLPWKWKQSLSADGKTQIGLGTDVGGLAMCYRTDLFKAAGLPTDRAAVSALWPTWDKFIEVGQTYKAATKKGFVDNATNIFNPILGQQPVGFYDESEALKMDGGPKAAFDTSVKAIDAGLSANLAAWSPEWNAGFVKGDFAVLACPAWMQGHIKNTAPDTAGKWDIAAIPGGGGNWGGSFLTIPKQGKHVKEAYEFIEWLIQPEQQIEVFKKVGNLPSQPALYKDPLILDFKNPFFSNAPVGQIFAGTAEGLTPQYLGKKNGPTRVAVENVLNSLQAKSIKSADAWAEAVKAAEKEAAKA</sequence>
<dbReference type="Pfam" id="PF01547">
    <property type="entry name" value="SBP_bac_1"/>
    <property type="match status" value="1"/>
</dbReference>
<feature type="chain" id="PRO_5032486670" evidence="1">
    <location>
        <begin position="26"/>
        <end position="421"/>
    </location>
</feature>
<dbReference type="RefSeq" id="WP_184836091.1">
    <property type="nucleotide sequence ID" value="NZ_JACHMN010000002.1"/>
</dbReference>
<dbReference type="PANTHER" id="PTHR43649:SF32">
    <property type="entry name" value="SUGAR BINDING SECRETED PROTEIN"/>
    <property type="match status" value="1"/>
</dbReference>
<dbReference type="EMBL" id="JACHMN010000002">
    <property type="protein sequence ID" value="MBB5869449.1"/>
    <property type="molecule type" value="Genomic_DNA"/>
</dbReference>
<dbReference type="AlphaFoldDB" id="A0A841BQI7"/>
<dbReference type="Proteomes" id="UP000587527">
    <property type="component" value="Unassembled WGS sequence"/>
</dbReference>
<dbReference type="SUPFAM" id="SSF53850">
    <property type="entry name" value="Periplasmic binding protein-like II"/>
    <property type="match status" value="1"/>
</dbReference>
<accession>A0A841BQI7</accession>
<name>A0A841BQI7_9ACTN</name>
<evidence type="ECO:0000256" key="1">
    <source>
        <dbReference type="SAM" id="SignalP"/>
    </source>
</evidence>
<dbReference type="Gene3D" id="3.40.190.10">
    <property type="entry name" value="Periplasmic binding protein-like II"/>
    <property type="match status" value="1"/>
</dbReference>
<comment type="caution">
    <text evidence="2">The sequence shown here is derived from an EMBL/GenBank/DDBJ whole genome shotgun (WGS) entry which is preliminary data.</text>
</comment>
<reference evidence="2 3" key="1">
    <citation type="submission" date="2020-08" db="EMBL/GenBank/DDBJ databases">
        <title>Sequencing the genomes of 1000 actinobacteria strains.</title>
        <authorList>
            <person name="Klenk H.-P."/>
        </authorList>
    </citation>
    <scope>NUCLEOTIDE SEQUENCE [LARGE SCALE GENOMIC DNA]</scope>
    <source>
        <strain evidence="2 3">DSM 45362</strain>
    </source>
</reference>
<dbReference type="InterPro" id="IPR050490">
    <property type="entry name" value="Bact_solute-bd_prot1"/>
</dbReference>
<proteinExistence type="predicted"/>
<keyword evidence="3" id="KW-1185">Reference proteome</keyword>
<evidence type="ECO:0000313" key="2">
    <source>
        <dbReference type="EMBL" id="MBB5869449.1"/>
    </source>
</evidence>